<protein>
    <recommendedName>
        <fullName evidence="5">Secreted protein</fullName>
    </recommendedName>
</protein>
<dbReference type="EMBL" id="BMIX01000002">
    <property type="protein sequence ID" value="GGG29104.1"/>
    <property type="molecule type" value="Genomic_DNA"/>
</dbReference>
<evidence type="ECO:0008006" key="5">
    <source>
        <dbReference type="Google" id="ProtNLM"/>
    </source>
</evidence>
<feature type="chain" id="PRO_5045986677" description="Secreted protein" evidence="2">
    <location>
        <begin position="24"/>
        <end position="121"/>
    </location>
</feature>
<comment type="caution">
    <text evidence="3">The sequence shown here is derived from an EMBL/GenBank/DDBJ whole genome shotgun (WGS) entry which is preliminary data.</text>
</comment>
<evidence type="ECO:0000313" key="3">
    <source>
        <dbReference type="EMBL" id="GGG29104.1"/>
    </source>
</evidence>
<feature type="signal peptide" evidence="2">
    <location>
        <begin position="1"/>
        <end position="23"/>
    </location>
</feature>
<sequence length="121" mass="12889">MKSLKITSLILICFLSVLTFSCKDEEKATEKEEVTAENPSSEEMKDNMAKSGDTKYNPAHGVEGHRCDLPVGAPLDKANASATPQEMTNSPVRLQSAAPTINPPHGEPGHDCSVPVGGELN</sequence>
<dbReference type="RefSeq" id="WP_011711291.1">
    <property type="nucleotide sequence ID" value="NZ_BMIX01000002.1"/>
</dbReference>
<organism evidence="3 4">
    <name type="scientific">Christiangramia forsetii</name>
    <dbReference type="NCBI Taxonomy" id="411153"/>
    <lineage>
        <taxon>Bacteria</taxon>
        <taxon>Pseudomonadati</taxon>
        <taxon>Bacteroidota</taxon>
        <taxon>Flavobacteriia</taxon>
        <taxon>Flavobacteriales</taxon>
        <taxon>Flavobacteriaceae</taxon>
        <taxon>Christiangramia</taxon>
    </lineage>
</organism>
<feature type="compositionally biased region" description="Basic and acidic residues" evidence="1">
    <location>
        <begin position="25"/>
        <end position="34"/>
    </location>
</feature>
<reference evidence="4" key="1">
    <citation type="journal article" date="2019" name="Int. J. Syst. Evol. Microbiol.">
        <title>The Global Catalogue of Microorganisms (GCM) 10K type strain sequencing project: providing services to taxonomists for standard genome sequencing and annotation.</title>
        <authorList>
            <consortium name="The Broad Institute Genomics Platform"/>
            <consortium name="The Broad Institute Genome Sequencing Center for Infectious Disease"/>
            <person name="Wu L."/>
            <person name="Ma J."/>
        </authorList>
    </citation>
    <scope>NUCLEOTIDE SEQUENCE [LARGE SCALE GENOMIC DNA]</scope>
    <source>
        <strain evidence="4">CGMCC 1.15422</strain>
    </source>
</reference>
<gene>
    <name evidence="3" type="ORF">GCM10011532_10730</name>
</gene>
<feature type="compositionally biased region" description="Polar residues" evidence="1">
    <location>
        <begin position="80"/>
        <end position="99"/>
    </location>
</feature>
<evidence type="ECO:0000256" key="2">
    <source>
        <dbReference type="SAM" id="SignalP"/>
    </source>
</evidence>
<proteinExistence type="predicted"/>
<keyword evidence="2" id="KW-0732">Signal</keyword>
<evidence type="ECO:0000256" key="1">
    <source>
        <dbReference type="SAM" id="MobiDB-lite"/>
    </source>
</evidence>
<evidence type="ECO:0000313" key="4">
    <source>
        <dbReference type="Proteomes" id="UP000605733"/>
    </source>
</evidence>
<keyword evidence="4" id="KW-1185">Reference proteome</keyword>
<feature type="region of interest" description="Disordered" evidence="1">
    <location>
        <begin position="25"/>
        <end position="121"/>
    </location>
</feature>
<dbReference type="Proteomes" id="UP000605733">
    <property type="component" value="Unassembled WGS sequence"/>
</dbReference>
<accession>A0ABQ1WG63</accession>
<dbReference type="PROSITE" id="PS51257">
    <property type="entry name" value="PROKAR_LIPOPROTEIN"/>
    <property type="match status" value="1"/>
</dbReference>
<name>A0ABQ1WG63_9FLAO</name>